<reference evidence="2 3" key="1">
    <citation type="submission" date="2018-03" db="EMBL/GenBank/DDBJ databases">
        <title>Draft Genome Sequences of the Obligatory Marine Myxobacteria Enhygromyxa salina SWB007.</title>
        <authorList>
            <person name="Poehlein A."/>
            <person name="Moghaddam J.A."/>
            <person name="Harms H."/>
            <person name="Alanjari M."/>
            <person name="Koenig G.M."/>
            <person name="Daniel R."/>
            <person name="Schaeberle T.F."/>
        </authorList>
    </citation>
    <scope>NUCLEOTIDE SEQUENCE [LARGE SCALE GENOMIC DNA]</scope>
    <source>
        <strain evidence="2 3">SWB007</strain>
    </source>
</reference>
<evidence type="ECO:0000256" key="1">
    <source>
        <dbReference type="SAM" id="SignalP"/>
    </source>
</evidence>
<dbReference type="PANTHER" id="PTHR41913:SF1">
    <property type="entry name" value="DUF1684 DOMAIN-CONTAINING PROTEIN"/>
    <property type="match status" value="1"/>
</dbReference>
<dbReference type="PANTHER" id="PTHR41913">
    <property type="entry name" value="DUF1684 DOMAIN-CONTAINING PROTEIN"/>
    <property type="match status" value="1"/>
</dbReference>
<comment type="caution">
    <text evidence="2">The sequence shown here is derived from an EMBL/GenBank/DDBJ whole genome shotgun (WGS) entry which is preliminary data.</text>
</comment>
<dbReference type="InterPro" id="IPR012467">
    <property type="entry name" value="DUF1684"/>
</dbReference>
<dbReference type="PROSITE" id="PS51257">
    <property type="entry name" value="PROKAR_LIPOPROTEIN"/>
    <property type="match status" value="1"/>
</dbReference>
<accession>A0A2S9YDH4</accession>
<dbReference type="OrthoDB" id="5493262at2"/>
<keyword evidence="1" id="KW-0732">Signal</keyword>
<name>A0A2S9YDH4_9BACT</name>
<feature type="signal peptide" evidence="1">
    <location>
        <begin position="1"/>
        <end position="23"/>
    </location>
</feature>
<sequence>MTTLLTRPSLWLAALALVGAACAVAEPAPARAVQGAESSPDSADTAAIDPARAFQRTYDRELREDDRSFLTVVAAHYLAHGEALELEVGAAALRFDATPAQLLMTTNATELASISETTLIPVGDDGRFAVGISPQSESWRVQVHDRDAELRASFPGVDWFPLDPAVIVSARFEPTPTREPTLLQTSRGLTKTLYVVGVAHFELDGHALSLQALGYAPTPTPDEPLLIPFRDETTGHESYAAGRYLELHAPNGATLELDFNRATNPLCAYSEHFNCPVPPRVNSLAVAIRAGARTPSAH</sequence>
<dbReference type="AlphaFoldDB" id="A0A2S9YDH4"/>
<evidence type="ECO:0000313" key="3">
    <source>
        <dbReference type="Proteomes" id="UP000238823"/>
    </source>
</evidence>
<dbReference type="RefSeq" id="WP_106092298.1">
    <property type="nucleotide sequence ID" value="NZ_PVNL01000110.1"/>
</dbReference>
<dbReference type="Proteomes" id="UP000238823">
    <property type="component" value="Unassembled WGS sequence"/>
</dbReference>
<evidence type="ECO:0000313" key="2">
    <source>
        <dbReference type="EMBL" id="PRQ03145.1"/>
    </source>
</evidence>
<protein>
    <recommendedName>
        <fullName evidence="4">DUF1684 domain-containing protein</fullName>
    </recommendedName>
</protein>
<feature type="chain" id="PRO_5015398909" description="DUF1684 domain-containing protein" evidence="1">
    <location>
        <begin position="24"/>
        <end position="298"/>
    </location>
</feature>
<dbReference type="Pfam" id="PF07920">
    <property type="entry name" value="DUF1684"/>
    <property type="match status" value="1"/>
</dbReference>
<evidence type="ECO:0008006" key="4">
    <source>
        <dbReference type="Google" id="ProtNLM"/>
    </source>
</evidence>
<dbReference type="EMBL" id="PVNL01000110">
    <property type="protein sequence ID" value="PRQ03145.1"/>
    <property type="molecule type" value="Genomic_DNA"/>
</dbReference>
<proteinExistence type="predicted"/>
<gene>
    <name evidence="2" type="ORF">ENSA7_54160</name>
</gene>
<organism evidence="2 3">
    <name type="scientific">Enhygromyxa salina</name>
    <dbReference type="NCBI Taxonomy" id="215803"/>
    <lineage>
        <taxon>Bacteria</taxon>
        <taxon>Pseudomonadati</taxon>
        <taxon>Myxococcota</taxon>
        <taxon>Polyangia</taxon>
        <taxon>Nannocystales</taxon>
        <taxon>Nannocystaceae</taxon>
        <taxon>Enhygromyxa</taxon>
    </lineage>
</organism>